<sequence length="589" mass="67879">MDAMKPYMYSVNTTKNRCASDVNNYNTLNHQYNINSEQTSINCDSIKQTPVNNYDRESTNIARRDDQVFKVPAGLGIPTNPIPRTQSIINRTAQATSEFKMPYPVDENKPLFRKLAADEIIEKIAPKKKAASKKVQHKVVLASEGYGDKDKIWLNNLLSDMKNTRPETETVEKTKGRKRKAVEEPLYVDIPTDNYASSCQTSNHSGKPQSNGHSSGYESSPSYDNLCSPTYSEMMAYDDEFYYQQNGVEQPTFTQEAYVENGYVQTDYGRKAYFQSEFHTNSNIQSEFHKNSNAQSEYGRKSNVQLIYNRNSDVLLEDNRNSPLQSECYRNSPSEPNYRITSPIKNIHVPNRNNQSVYTQKKANTQQIYTKQNPNFRHVYTQQNANSQLTYVQPIYYERFNPHPRSPTIREKKCHLIDEITKKSFYDNLKTTKSTSYLPIYEVQNVQDYNQSYLKSTDEIPLNGKMIMGQDRYPFQNYGKSEILCSSDKSVNDVEPQDEIDPILGEFFDFSSPIEKNPDDILLASKLAICAFDDLNIGAEFDSFQDYDLIVPTLCRARKTKDGEEPKNEADYNKAIVIFTKKYFKQFTK</sequence>
<dbReference type="WBParaSite" id="RSKR_0000690600.1">
    <property type="protein sequence ID" value="RSKR_0000690600.1"/>
    <property type="gene ID" value="RSKR_0000690600"/>
</dbReference>
<proteinExistence type="predicted"/>
<evidence type="ECO:0000313" key="1">
    <source>
        <dbReference type="Proteomes" id="UP000095286"/>
    </source>
</evidence>
<protein>
    <submittedName>
        <fullName evidence="2">ZM domain-containing protein</fullName>
    </submittedName>
</protein>
<organism evidence="1 2">
    <name type="scientific">Rhabditophanes sp. KR3021</name>
    <dbReference type="NCBI Taxonomy" id="114890"/>
    <lineage>
        <taxon>Eukaryota</taxon>
        <taxon>Metazoa</taxon>
        <taxon>Ecdysozoa</taxon>
        <taxon>Nematoda</taxon>
        <taxon>Chromadorea</taxon>
        <taxon>Rhabditida</taxon>
        <taxon>Tylenchina</taxon>
        <taxon>Panagrolaimomorpha</taxon>
        <taxon>Strongyloidoidea</taxon>
        <taxon>Alloionematidae</taxon>
        <taxon>Rhabditophanes</taxon>
    </lineage>
</organism>
<dbReference type="Proteomes" id="UP000095286">
    <property type="component" value="Unplaced"/>
</dbReference>
<evidence type="ECO:0000313" key="2">
    <source>
        <dbReference type="WBParaSite" id="RSKR_0000690600.1"/>
    </source>
</evidence>
<reference evidence="2" key="1">
    <citation type="submission" date="2016-11" db="UniProtKB">
        <authorList>
            <consortium name="WormBaseParasite"/>
        </authorList>
    </citation>
    <scope>IDENTIFICATION</scope>
    <source>
        <strain evidence="2">KR3021</strain>
    </source>
</reference>
<name>A0AC35U2V3_9BILA</name>
<accession>A0AC35U2V3</accession>